<evidence type="ECO:0000313" key="4">
    <source>
        <dbReference type="Proteomes" id="UP000184932"/>
    </source>
</evidence>
<dbReference type="InterPro" id="IPR003593">
    <property type="entry name" value="AAA+_ATPase"/>
</dbReference>
<proteinExistence type="predicted"/>
<name>A0A1N6DUA7_9RHOB</name>
<dbReference type="GO" id="GO:0016817">
    <property type="term" value="F:hydrolase activity, acting on acid anhydrides"/>
    <property type="evidence" value="ECO:0007669"/>
    <property type="project" value="InterPro"/>
</dbReference>
<feature type="domain" description="DNA primase/polymerase bifunctional N-terminal" evidence="2">
    <location>
        <begin position="20"/>
        <end position="171"/>
    </location>
</feature>
<dbReference type="STRING" id="1217970.SAMN05444002_0016"/>
<dbReference type="InterPro" id="IPR027417">
    <property type="entry name" value="P-loop_NTPase"/>
</dbReference>
<evidence type="ECO:0000313" key="3">
    <source>
        <dbReference type="EMBL" id="SIN74376.1"/>
    </source>
</evidence>
<evidence type="ECO:0000259" key="1">
    <source>
        <dbReference type="SMART" id="SM00382"/>
    </source>
</evidence>
<gene>
    <name evidence="3" type="ORF">SAMN05444002_0016</name>
</gene>
<dbReference type="CDD" id="cd04859">
    <property type="entry name" value="Prim_Pol"/>
    <property type="match status" value="1"/>
</dbReference>
<dbReference type="Pfam" id="PF13481">
    <property type="entry name" value="AAA_25"/>
    <property type="match status" value="1"/>
</dbReference>
<dbReference type="Proteomes" id="UP000184932">
    <property type="component" value="Unassembled WGS sequence"/>
</dbReference>
<dbReference type="InterPro" id="IPR014819">
    <property type="entry name" value="PriCT_2"/>
</dbReference>
<sequence length="653" mass="70479">MRYHNTPETGAEQASNRDAALALVAKGFTVFPAGANKRPLIKGWQDKASDDPAQIERWWKKWPNAMPALPTGSRNGIAVMDVDCKGERDGLAALALFNDVDAMSPVWITTPSGGRHIYFRPPEGMGNSAPVPYGVDVKAEGGFVIAPGAINGKGVYSITSGSLGDDLPEWPKTFLPQQKPAGQAKAEPSGRDFSVILSALSALPNDGDEFGGREDWLRIGMALHAETEGSLEGEEAWHDWSAQHPSYDTTKTDEAWASFTADKEGGVTGKTIIAEAERRGWRDTSMLTDEDVETAAWTMAEIDRILEENRQTRSRGGLRLLKPRDCAEMPAREYVIKGLLAERDVGAIIGAPGSGKSVIAPYLGYAVARGVEAFDRRTKAGGVFYVAAEDALGLRKRVTALRDQHGEADGFHLVEGVTNLASVEDSRALRQAVKQHRPSLIIIDTLAAAFPGLEENESKAMGKVVSVARSLTQWGAAVLLIHHDTKAGDGLPRGHSILNGALDVSLHLRREKRLVEVRPSKNRNGTTDQSLAFSVGEIQLGTDADGDPITAPICDDESGPVVRDTATRLPASAKAALEILEALSEGGKCVTKSDWRKACVDSDAVSGAEKPDDRRKAFRRALEELARRQLFHSEGEIIHLPDAPEMLLGDEDV</sequence>
<protein>
    <submittedName>
        <fullName evidence="3">Primase C terminal 2 (PriCT-2)</fullName>
    </submittedName>
</protein>
<dbReference type="Gene3D" id="3.40.50.300">
    <property type="entry name" value="P-loop containing nucleotide triphosphate hydrolases"/>
    <property type="match status" value="1"/>
</dbReference>
<dbReference type="EMBL" id="FSRL01000001">
    <property type="protein sequence ID" value="SIN74376.1"/>
    <property type="molecule type" value="Genomic_DNA"/>
</dbReference>
<dbReference type="Pfam" id="PF09250">
    <property type="entry name" value="Prim-Pol"/>
    <property type="match status" value="1"/>
</dbReference>
<dbReference type="SMART" id="SM00382">
    <property type="entry name" value="AAA"/>
    <property type="match status" value="1"/>
</dbReference>
<accession>A0A1N6DUA7</accession>
<dbReference type="SMART" id="SM00943">
    <property type="entry name" value="Prim-Pol"/>
    <property type="match status" value="1"/>
</dbReference>
<dbReference type="InterPro" id="IPR015330">
    <property type="entry name" value="DNA_primase/pol_bifunc_N"/>
</dbReference>
<dbReference type="OrthoDB" id="9067983at2"/>
<dbReference type="AlphaFoldDB" id="A0A1N6DUA7"/>
<feature type="domain" description="AAA+ ATPase" evidence="1">
    <location>
        <begin position="342"/>
        <end position="512"/>
    </location>
</feature>
<dbReference type="SUPFAM" id="SSF52540">
    <property type="entry name" value="P-loop containing nucleoside triphosphate hydrolases"/>
    <property type="match status" value="1"/>
</dbReference>
<evidence type="ECO:0000259" key="2">
    <source>
        <dbReference type="SMART" id="SM00943"/>
    </source>
</evidence>
<reference evidence="4" key="1">
    <citation type="submission" date="2016-11" db="EMBL/GenBank/DDBJ databases">
        <authorList>
            <person name="Varghese N."/>
            <person name="Submissions S."/>
        </authorList>
    </citation>
    <scope>NUCLEOTIDE SEQUENCE [LARGE SCALE GENOMIC DNA]</scope>
    <source>
        <strain evidence="4">DSM 29440</strain>
    </source>
</reference>
<dbReference type="Pfam" id="PF08707">
    <property type="entry name" value="PriCT_2"/>
    <property type="match status" value="1"/>
</dbReference>
<dbReference type="SUPFAM" id="SSF56747">
    <property type="entry name" value="Prim-pol domain"/>
    <property type="match status" value="1"/>
</dbReference>
<organism evidence="3 4">
    <name type="scientific">Vannielia litorea</name>
    <dbReference type="NCBI Taxonomy" id="1217970"/>
    <lineage>
        <taxon>Bacteria</taxon>
        <taxon>Pseudomonadati</taxon>
        <taxon>Pseudomonadota</taxon>
        <taxon>Alphaproteobacteria</taxon>
        <taxon>Rhodobacterales</taxon>
        <taxon>Paracoccaceae</taxon>
        <taxon>Vannielia</taxon>
    </lineage>
</organism>
<keyword evidence="4" id="KW-1185">Reference proteome</keyword>